<sequence>MKSNIMYSEEFPSGPMRHYFFDYKQGPLGHRFMQITCSEKQPDGTYARNRVVFFERDLPMVVQALSSLCHHAGHLKFFVPKEAPFEVKREKGIPSWEPDMRPRKRMLAHGPSALSDAELVAILIGSGTPKETAVALAARMLHAFGGLKGLAGASYKRLGRFTGMGLAKCSAILSAIEIAVRLFSDTAKLKLLPPPSDP</sequence>
<dbReference type="PANTHER" id="PTHR30471">
    <property type="entry name" value="DNA REPAIR PROTEIN RADC"/>
    <property type="match status" value="1"/>
</dbReference>
<gene>
    <name evidence="2" type="ORF">GM921_09575</name>
</gene>
<organism evidence="2 3">
    <name type="scientific">Pedobacter planticolens</name>
    <dbReference type="NCBI Taxonomy" id="2679964"/>
    <lineage>
        <taxon>Bacteria</taxon>
        <taxon>Pseudomonadati</taxon>
        <taxon>Bacteroidota</taxon>
        <taxon>Sphingobacteriia</taxon>
        <taxon>Sphingobacteriales</taxon>
        <taxon>Sphingobacteriaceae</taxon>
        <taxon>Pedobacter</taxon>
    </lineage>
</organism>
<dbReference type="EMBL" id="WNXD01000002">
    <property type="protein sequence ID" value="MBB2145735.1"/>
    <property type="molecule type" value="Genomic_DNA"/>
</dbReference>
<protein>
    <recommendedName>
        <fullName evidence="1">UPF0758 domain-containing protein</fullName>
    </recommendedName>
</protein>
<dbReference type="Proteomes" id="UP000601055">
    <property type="component" value="Unassembled WGS sequence"/>
</dbReference>
<dbReference type="Pfam" id="PF20582">
    <property type="entry name" value="UPF0758_N"/>
    <property type="match status" value="1"/>
</dbReference>
<dbReference type="InterPro" id="IPR001405">
    <property type="entry name" value="UPF0758"/>
</dbReference>
<dbReference type="InterPro" id="IPR010994">
    <property type="entry name" value="RuvA_2-like"/>
</dbReference>
<evidence type="ECO:0000259" key="1">
    <source>
        <dbReference type="Pfam" id="PF20582"/>
    </source>
</evidence>
<comment type="caution">
    <text evidence="2">The sequence shown here is derived from an EMBL/GenBank/DDBJ whole genome shotgun (WGS) entry which is preliminary data.</text>
</comment>
<reference evidence="2" key="1">
    <citation type="submission" date="2019-11" db="EMBL/GenBank/DDBJ databases">
        <title>Description of Pedobacter sp. LMG 31464T.</title>
        <authorList>
            <person name="Carlier A."/>
            <person name="Qi S."/>
            <person name="Vandamme P."/>
        </authorList>
    </citation>
    <scope>NUCLEOTIDE SEQUENCE</scope>
    <source>
        <strain evidence="2">LMG 31464</strain>
    </source>
</reference>
<feature type="domain" description="UPF0758" evidence="1">
    <location>
        <begin position="93"/>
        <end position="169"/>
    </location>
</feature>
<dbReference type="AlphaFoldDB" id="A0A923DZ08"/>
<keyword evidence="3" id="KW-1185">Reference proteome</keyword>
<proteinExistence type="predicted"/>
<dbReference type="SUPFAM" id="SSF47781">
    <property type="entry name" value="RuvA domain 2-like"/>
    <property type="match status" value="1"/>
</dbReference>
<dbReference type="PANTHER" id="PTHR30471:SF3">
    <property type="entry name" value="UPF0758 PROTEIN YEES-RELATED"/>
    <property type="match status" value="1"/>
</dbReference>
<dbReference type="RefSeq" id="WP_182922427.1">
    <property type="nucleotide sequence ID" value="NZ_WNXD01000002.1"/>
</dbReference>
<evidence type="ECO:0000313" key="3">
    <source>
        <dbReference type="Proteomes" id="UP000601055"/>
    </source>
</evidence>
<dbReference type="Gene3D" id="3.10.450.700">
    <property type="match status" value="1"/>
</dbReference>
<dbReference type="InterPro" id="IPR046778">
    <property type="entry name" value="UPF0758_N"/>
</dbReference>
<evidence type="ECO:0000313" key="2">
    <source>
        <dbReference type="EMBL" id="MBB2145735.1"/>
    </source>
</evidence>
<name>A0A923DZ08_9SPHI</name>
<accession>A0A923DZ08</accession>